<dbReference type="SUPFAM" id="SSF51971">
    <property type="entry name" value="Nucleotide-binding domain"/>
    <property type="match status" value="1"/>
</dbReference>
<organism evidence="2 3">
    <name type="scientific">Magnetovibrio blakemorei</name>
    <dbReference type="NCBI Taxonomy" id="28181"/>
    <lineage>
        <taxon>Bacteria</taxon>
        <taxon>Pseudomonadati</taxon>
        <taxon>Pseudomonadota</taxon>
        <taxon>Alphaproteobacteria</taxon>
        <taxon>Rhodospirillales</taxon>
        <taxon>Magnetovibrionaceae</taxon>
        <taxon>Magnetovibrio</taxon>
    </lineage>
</organism>
<protein>
    <submittedName>
        <fullName evidence="2">Pyridine nucleotide-disulfide oxidoreductase</fullName>
    </submittedName>
</protein>
<dbReference type="STRING" id="28181.BEN30_08820"/>
<dbReference type="CDD" id="cd06192">
    <property type="entry name" value="DHOD_e_trans_like"/>
    <property type="match status" value="1"/>
</dbReference>
<comment type="caution">
    <text evidence="2">The sequence shown here is derived from an EMBL/GenBank/DDBJ whole genome shotgun (WGS) entry which is preliminary data.</text>
</comment>
<dbReference type="InterPro" id="IPR039261">
    <property type="entry name" value="FNR_nucleotide-bd"/>
</dbReference>
<dbReference type="PANTHER" id="PTHR43513">
    <property type="entry name" value="DIHYDROOROTATE DEHYDROGENASE B (NAD(+)), ELECTRON TRANSFER SUBUNIT"/>
    <property type="match status" value="1"/>
</dbReference>
<keyword evidence="3" id="KW-1185">Reference proteome</keyword>
<dbReference type="InterPro" id="IPR017938">
    <property type="entry name" value="Riboflavin_synthase-like_b-brl"/>
</dbReference>
<dbReference type="InterPro" id="IPR036188">
    <property type="entry name" value="FAD/NAD-bd_sf"/>
</dbReference>
<accession>A0A1E5Q8A0</accession>
<evidence type="ECO:0000313" key="2">
    <source>
        <dbReference type="EMBL" id="OEJ67529.1"/>
    </source>
</evidence>
<dbReference type="SUPFAM" id="SSF63380">
    <property type="entry name" value="Riboflavin synthase domain-like"/>
    <property type="match status" value="1"/>
</dbReference>
<dbReference type="Pfam" id="PF07992">
    <property type="entry name" value="Pyr_redox_2"/>
    <property type="match status" value="1"/>
</dbReference>
<feature type="domain" description="FAD/NAD(P)-binding" evidence="1">
    <location>
        <begin position="378"/>
        <end position="579"/>
    </location>
</feature>
<proteinExistence type="predicted"/>
<evidence type="ECO:0000313" key="3">
    <source>
        <dbReference type="Proteomes" id="UP000095347"/>
    </source>
</evidence>
<dbReference type="OrthoDB" id="9803192at2"/>
<dbReference type="PANTHER" id="PTHR43513:SF3">
    <property type="entry name" value="DIHYDROOROTATE DEHYDROGENASE B (NAD(+)), ELECTRON TRANSFER SUBUNIT-RELATED"/>
    <property type="match status" value="1"/>
</dbReference>
<evidence type="ECO:0000259" key="1">
    <source>
        <dbReference type="Pfam" id="PF07992"/>
    </source>
</evidence>
<dbReference type="GO" id="GO:0051536">
    <property type="term" value="F:iron-sulfur cluster binding"/>
    <property type="evidence" value="ECO:0007669"/>
    <property type="project" value="InterPro"/>
</dbReference>
<dbReference type="RefSeq" id="WP_069957683.1">
    <property type="nucleotide sequence ID" value="NZ_MCGG01000021.1"/>
</dbReference>
<dbReference type="GO" id="GO:0016491">
    <property type="term" value="F:oxidoreductase activity"/>
    <property type="evidence" value="ECO:0007669"/>
    <property type="project" value="InterPro"/>
</dbReference>
<dbReference type="InterPro" id="IPR023753">
    <property type="entry name" value="FAD/NAD-binding_dom"/>
</dbReference>
<dbReference type="Gene3D" id="2.40.30.10">
    <property type="entry name" value="Translation factors"/>
    <property type="match status" value="1"/>
</dbReference>
<sequence length="1161" mass="125980">MTLKLAFNLSFSDLYDAPSLVRVDDAFLGALHALDGDLSARLLAARQAPDQLDDKAESDLLLELAPHLDAFIAQLFGIENELAALAGRHTALEPLYTCKRLFVQRRALKGKTLEDAEALDGSVLAQKLAPFMGGALTQFSFAETVMAWLEDEAAHEDEIQTALDYAVWATLTQAGRTRHATDVLFRQPSKLDYGHLVHTDTVEVAGLTAAEFAPQRHVHRDGFKLTDPGCDLVGALDEAHYCVLCHDRGKDSCRRGMKDKKTGGFAHNALDVEIAGCPLDEKISEMHAAKINGHAVAALALITVDNPLCASTGHRICNDCMKACIYQKQDPVNIPQVETRALKDVLELPWGFEIYSLLTRWNPLNIHRPLPKTGSGYAVLVVGLGPAGAALSHQLMNEGHSVVAIDGAKIEPLDSSLSGISPLGERTAFDPVFDINDIREDLDDRIMAGFGGVAEYGITVRWDKNFLKITRLLVERRARFRMYGGVRFGAQITKDQAFEMGFDHIALCMGAGKPTVLDIPNNLARGVRQASDFLMALQLTGAAKADSLANLQLRLPVAIVGGGLTAIDTATEALAYYVEQVDKFLARYDVLEAHLGRTKLRERWTLEDSEIADVFLEHGRAIRYERAKAKAEHRAPELVKLLNAWGGATIAYRRRLVDAPSYTLNHEEIEKALEQGIRFVELVSPSAVEVDEHGWASALKLEVQEMGEDGRLLSSGKIVRLPARAVLIAAGTQPNTVLSREHPDFAALDGKYFQAVNSSGQAVQPQRSGKPEGVNILMSATAGRSMSFFGDLHPSFAGNVVKAMGSAKQGYPFVDAALHQAPPSTVAFADLVGEMDRGLIATVVKVDRLTSNIVEVIIKARFAAQAFQPGQFFRLQNFEALADRKRGTRMAMEGLALTGAWVDEAQGLVSLIVLEMGGSSNLCADLRTDEPVILMGPTGQPTETPGGETVVLAGGGLGNAVLFSIGQAFRRAGSKVLYFAAYKGINDRYHVENIEKAADTIVWCCDHAPGFAPGRKGDFSFTGNIVEAMQAYASGELGATPIALSAADRIVAIGSDMMMKAVKEARHGVLKDWLKPGHIGLGSINSPMQCMMKEICGQCLQRHVDPETGQQSVVFSCFNQDQPLDLVDFVSLNARLRQNGVSEKLTAKWIEYCHASPKCGG</sequence>
<gene>
    <name evidence="2" type="ORF">BEN30_08820</name>
</gene>
<dbReference type="Gene3D" id="1.10.1060.10">
    <property type="entry name" value="Alpha-helical ferredoxin"/>
    <property type="match status" value="1"/>
</dbReference>
<dbReference type="SUPFAM" id="SSF52343">
    <property type="entry name" value="Ferredoxin reductase-like, C-terminal NADP-linked domain"/>
    <property type="match status" value="1"/>
</dbReference>
<dbReference type="EMBL" id="MCGG01000021">
    <property type="protein sequence ID" value="OEJ67529.1"/>
    <property type="molecule type" value="Genomic_DNA"/>
</dbReference>
<dbReference type="InterPro" id="IPR050353">
    <property type="entry name" value="PyrK_electron_transfer"/>
</dbReference>
<name>A0A1E5Q8A0_9PROT</name>
<reference evidence="3" key="1">
    <citation type="submission" date="2016-07" db="EMBL/GenBank/DDBJ databases">
        <authorList>
            <person name="Florea S."/>
            <person name="Webb J.S."/>
            <person name="Jaromczyk J."/>
            <person name="Schardl C.L."/>
        </authorList>
    </citation>
    <scope>NUCLEOTIDE SEQUENCE [LARGE SCALE GENOMIC DNA]</scope>
    <source>
        <strain evidence="3">MV-1</strain>
    </source>
</reference>
<dbReference type="InterPro" id="IPR009051">
    <property type="entry name" value="Helical_ferredxn"/>
</dbReference>
<dbReference type="Proteomes" id="UP000095347">
    <property type="component" value="Unassembled WGS sequence"/>
</dbReference>
<dbReference type="Gene3D" id="3.50.50.60">
    <property type="entry name" value="FAD/NAD(P)-binding domain"/>
    <property type="match status" value="3"/>
</dbReference>
<dbReference type="AlphaFoldDB" id="A0A1E5Q8A0"/>
<dbReference type="Gene3D" id="3.40.50.80">
    <property type="entry name" value="Nucleotide-binding domain of ferredoxin-NADP reductase (FNR) module"/>
    <property type="match status" value="1"/>
</dbReference>